<keyword evidence="6" id="KW-0131">Cell cycle</keyword>
<dbReference type="AlphaFoldDB" id="A0AA35QVW3"/>
<comment type="subcellular location">
    <subcellularLocation>
        <location evidence="2">Chromosome</location>
        <location evidence="2">Telomere</location>
    </subcellularLocation>
    <subcellularLocation>
        <location evidence="1">Nucleus</location>
    </subcellularLocation>
</comment>
<dbReference type="Pfam" id="PF12231">
    <property type="entry name" value="Rif1_N"/>
    <property type="match status" value="1"/>
</dbReference>
<protein>
    <submittedName>
        <fullName evidence="9">Telomere-associated protein RIF1</fullName>
    </submittedName>
</protein>
<dbReference type="GO" id="GO:0000723">
    <property type="term" value="P:telomere maintenance"/>
    <property type="evidence" value="ECO:0007669"/>
    <property type="project" value="TreeGrafter"/>
</dbReference>
<evidence type="ECO:0000256" key="3">
    <source>
        <dbReference type="ARBA" id="ARBA00022454"/>
    </source>
</evidence>
<dbReference type="EMBL" id="CASHTH010000210">
    <property type="protein sequence ID" value="CAI7994293.1"/>
    <property type="molecule type" value="Genomic_DNA"/>
</dbReference>
<comment type="caution">
    <text evidence="9">The sequence shown here is derived from an EMBL/GenBank/DDBJ whole genome shotgun (WGS) entry which is preliminary data.</text>
</comment>
<organism evidence="9 10">
    <name type="scientific">Geodia barretti</name>
    <name type="common">Barrett's horny sponge</name>
    <dbReference type="NCBI Taxonomy" id="519541"/>
    <lineage>
        <taxon>Eukaryota</taxon>
        <taxon>Metazoa</taxon>
        <taxon>Porifera</taxon>
        <taxon>Demospongiae</taxon>
        <taxon>Heteroscleromorpha</taxon>
        <taxon>Tetractinellida</taxon>
        <taxon>Astrophorina</taxon>
        <taxon>Geodiidae</taxon>
        <taxon>Geodia</taxon>
    </lineage>
</organism>
<proteinExistence type="predicted"/>
<dbReference type="PANTHER" id="PTHR22928:SF3">
    <property type="entry name" value="TELOMERE-ASSOCIATED PROTEIN RIF1"/>
    <property type="match status" value="1"/>
</dbReference>
<evidence type="ECO:0000256" key="1">
    <source>
        <dbReference type="ARBA" id="ARBA00004123"/>
    </source>
</evidence>
<dbReference type="GO" id="GO:0140445">
    <property type="term" value="C:chromosome, telomeric repeat region"/>
    <property type="evidence" value="ECO:0007669"/>
    <property type="project" value="TreeGrafter"/>
</dbReference>
<dbReference type="GO" id="GO:0005634">
    <property type="term" value="C:nucleus"/>
    <property type="evidence" value="ECO:0007669"/>
    <property type="project" value="UniProtKB-SubCell"/>
</dbReference>
<dbReference type="Proteomes" id="UP001174909">
    <property type="component" value="Unassembled WGS sequence"/>
</dbReference>
<evidence type="ECO:0000259" key="8">
    <source>
        <dbReference type="Pfam" id="PF12231"/>
    </source>
</evidence>
<keyword evidence="5" id="KW-0539">Nucleus</keyword>
<evidence type="ECO:0000313" key="10">
    <source>
        <dbReference type="Proteomes" id="UP001174909"/>
    </source>
</evidence>
<sequence length="886" mass="98400">MAASHVVSNHSEPFTELWAVLGKAGSSPTERASAYQALAGSLKGEVSPEFINALTNQYKKIITLVMYSVAHTPACGDDAGNIIGALCSVRYKKPVEKSMLTRALWCLSSQNFHSYQICHSVPQVVTLATEIILEHGFGSLAVESLNVFRRIHQQCPKEFGLVVSMWYRGVIVLMNCKAAKFQRKAHSFAIMFESSIASNNYLVGYLCKELKERVIAAMLGYMEERGKDPILIMNIWSHFVTVLGNALHKHSSFLNEMLRVVEIGFKHKVFLVQIAAYSAWRVLINNFSIEMDRLTQQRRLRLLLMPLLASAVKDKHEQVETARLLTWWHLIRKLGPNREILFNQVCVPFLLFCLGVDPKLDLSKLPSVLADLGSWTHPTPLSLPPPDRLPTNQNKENLPAPRCPTGQGKTGSLEHGFSGRAGRLLTMLSSSSPGKKSDRLYQNTPKLGLVMSACQAVLQFVDSDVTLHGSLLDTDGGSCVVYPKNAVPFEVVQFLTVFLDGALLYMVHYAKEVKDGSVESLVKSLFPVFLGTIKRESATDAKTASHLVALLTSMLKWEAVTTNVSTSTRMELLSQLITLPPPLTSVITTTHGPMYWSSVAHELINMASTEHNHPRFQSSWCKVVELSACHSGGPASLATFSELCTHLDRFVTTFDPDCPKKHTPSATFHRMWISVGQKFIGAVKETSQVNEGTALDPNFATARRILKFPFLHRVFCNSERPMMSVTFETWKEVYDTFCLHCSLVVKDPNHCAELVCKDIYDSYGQNVRGSSTTLDKSETVNFDWYQNTVGQALTHVLTKFNWTHLRSSVPGEGVGGRGGGKGGREGGVKTVQPLISVLSWQLATLWDTVQRSPMQIGHLSSPYTLMETVTLLYSDLPSQGSHPHHH</sequence>
<gene>
    <name evidence="9" type="ORF">GBAR_LOCUS1421</name>
</gene>
<evidence type="ECO:0000313" key="9">
    <source>
        <dbReference type="EMBL" id="CAI7994293.1"/>
    </source>
</evidence>
<accession>A0AA35QVW3</accession>
<dbReference type="SUPFAM" id="SSF48371">
    <property type="entry name" value="ARM repeat"/>
    <property type="match status" value="1"/>
</dbReference>
<reference evidence="9" key="1">
    <citation type="submission" date="2023-03" db="EMBL/GenBank/DDBJ databases">
        <authorList>
            <person name="Steffen K."/>
            <person name="Cardenas P."/>
        </authorList>
    </citation>
    <scope>NUCLEOTIDE SEQUENCE</scope>
</reference>
<name>A0AA35QVW3_GEOBA</name>
<feature type="domain" description="Telomere-associated protein Rif1 N-terminal" evidence="8">
    <location>
        <begin position="81"/>
        <end position="345"/>
    </location>
</feature>
<keyword evidence="3" id="KW-0158">Chromosome</keyword>
<keyword evidence="4" id="KW-0779">Telomere</keyword>
<evidence type="ECO:0000256" key="5">
    <source>
        <dbReference type="ARBA" id="ARBA00023242"/>
    </source>
</evidence>
<dbReference type="InterPro" id="IPR016024">
    <property type="entry name" value="ARM-type_fold"/>
</dbReference>
<evidence type="ECO:0000256" key="7">
    <source>
        <dbReference type="SAM" id="MobiDB-lite"/>
    </source>
</evidence>
<keyword evidence="10" id="KW-1185">Reference proteome</keyword>
<evidence type="ECO:0000256" key="4">
    <source>
        <dbReference type="ARBA" id="ARBA00022895"/>
    </source>
</evidence>
<dbReference type="InterPro" id="IPR022031">
    <property type="entry name" value="Rif1_N"/>
</dbReference>
<feature type="region of interest" description="Disordered" evidence="7">
    <location>
        <begin position="392"/>
        <end position="411"/>
    </location>
</feature>
<evidence type="ECO:0000256" key="2">
    <source>
        <dbReference type="ARBA" id="ARBA00004574"/>
    </source>
</evidence>
<dbReference type="PANTHER" id="PTHR22928">
    <property type="entry name" value="TELOMERE-ASSOCIATED PROTEIN RIF1"/>
    <property type="match status" value="1"/>
</dbReference>
<evidence type="ECO:0000256" key="6">
    <source>
        <dbReference type="ARBA" id="ARBA00023306"/>
    </source>
</evidence>